<dbReference type="InterPro" id="IPR027417">
    <property type="entry name" value="P-loop_NTPase"/>
</dbReference>
<evidence type="ECO:0000256" key="1">
    <source>
        <dbReference type="ARBA" id="ARBA00022741"/>
    </source>
</evidence>
<accession>A0A8H7ZX05</accession>
<dbReference type="Gene3D" id="3.40.50.300">
    <property type="entry name" value="P-loop containing nucleotide triphosphate hydrolases"/>
    <property type="match status" value="1"/>
</dbReference>
<keyword evidence="4" id="KW-0378">Hydrolase</keyword>
<dbReference type="GO" id="GO:0005525">
    <property type="term" value="F:GTP binding"/>
    <property type="evidence" value="ECO:0007669"/>
    <property type="project" value="UniProtKB-KW"/>
</dbReference>
<dbReference type="Pfam" id="PF01926">
    <property type="entry name" value="MMR_HSR1"/>
    <property type="match status" value="1"/>
</dbReference>
<keyword evidence="5" id="KW-1185">Reference proteome</keyword>
<dbReference type="Gene3D" id="1.10.1580.10">
    <property type="match status" value="1"/>
</dbReference>
<keyword evidence="2" id="KW-0342">GTP-binding</keyword>
<proteinExistence type="predicted"/>
<dbReference type="GO" id="GO:0003924">
    <property type="term" value="F:GTPase activity"/>
    <property type="evidence" value="ECO:0007669"/>
    <property type="project" value="TreeGrafter"/>
</dbReference>
<feature type="domain" description="G" evidence="3">
    <location>
        <begin position="150"/>
        <end position="170"/>
    </location>
</feature>
<dbReference type="OrthoDB" id="269151at2759"/>
<dbReference type="AlphaFoldDB" id="A0A8H7ZX05"/>
<dbReference type="PANTHER" id="PTHR45782:SF4">
    <property type="entry name" value="MITOCHONDRIAL RIBOSOME-ASSOCIATED GTPASE 1"/>
    <property type="match status" value="1"/>
</dbReference>
<gene>
    <name evidence="4" type="ORF">BJ554DRAFT_6959</name>
</gene>
<comment type="caution">
    <text evidence="4">The sequence shown here is derived from an EMBL/GenBank/DDBJ whole genome shotgun (WGS) entry which is preliminary data.</text>
</comment>
<dbReference type="GO" id="GO:0005739">
    <property type="term" value="C:mitochondrion"/>
    <property type="evidence" value="ECO:0007669"/>
    <property type="project" value="TreeGrafter"/>
</dbReference>
<dbReference type="PANTHER" id="PTHR45782">
    <property type="entry name" value="MITOCHONDRIAL RIBOSOME-ASSOCIATED GTPASE 1"/>
    <property type="match status" value="1"/>
</dbReference>
<evidence type="ECO:0000313" key="5">
    <source>
        <dbReference type="Proteomes" id="UP000673691"/>
    </source>
</evidence>
<dbReference type="Proteomes" id="UP000673691">
    <property type="component" value="Unassembled WGS sequence"/>
</dbReference>
<keyword evidence="1" id="KW-0547">Nucleotide-binding</keyword>
<dbReference type="EMBL" id="JAEFCI010004462">
    <property type="protein sequence ID" value="KAG5460935.1"/>
    <property type="molecule type" value="Genomic_DNA"/>
</dbReference>
<dbReference type="InterPro" id="IPR023179">
    <property type="entry name" value="GTP-bd_ortho_bundle_sf"/>
</dbReference>
<reference evidence="4 5" key="1">
    <citation type="journal article" name="Sci. Rep.">
        <title>Genome-scale phylogenetic analyses confirm Olpidium as the closest living zoosporic fungus to the non-flagellated, terrestrial fungi.</title>
        <authorList>
            <person name="Chang Y."/>
            <person name="Rochon D."/>
            <person name="Sekimoto S."/>
            <person name="Wang Y."/>
            <person name="Chovatia M."/>
            <person name="Sandor L."/>
            <person name="Salamov A."/>
            <person name="Grigoriev I.V."/>
            <person name="Stajich J.E."/>
            <person name="Spatafora J.W."/>
        </authorList>
    </citation>
    <scope>NUCLEOTIDE SEQUENCE [LARGE SCALE GENOMIC DNA]</scope>
    <source>
        <strain evidence="4">S191</strain>
    </source>
</reference>
<evidence type="ECO:0000256" key="2">
    <source>
        <dbReference type="ARBA" id="ARBA00023134"/>
    </source>
</evidence>
<name>A0A8H7ZX05_9FUNG</name>
<dbReference type="InterPro" id="IPR006073">
    <property type="entry name" value="GTP-bd"/>
</dbReference>
<sequence>MARRFPGHMAKGMRMIRERAGQADLIIEVRDARIPLASINTEFEAAIGLRDRIILYNKADLAEASLQKVRRRVSVVANGLRRRSNVMFGSLKRPGDNAARGILHYAAGAWRGNLTIVVKLTNADGFRHQLCLLYFLAKALADPILYPHFTIMVVGMPNVGKSSLINALRRVGTGKKGEHANLCFQSPACLRRKPVLCIAGYFRALTRYCLRRFISENVLRVAPIPGVTTSMHHRINIFEKPPIFVIDTPGGCFLSPSPATADFRCRSYRPDCCEHLGVMIPYIPDPLGALKVALTGGIHDHLADEELMSDYLLYAMNVRNNFSYVQRYNLPGPTDSIQELLTGVAKRLHMLCKGGVYNFHGAAQFFLRDYRRGTFGAFTIDDVDEKAMDNYFAHALPMNPENVPEFDEEGNRLISKTAMAKRKKALLLAKAMRRSASKGAAS</sequence>
<organism evidence="4 5">
    <name type="scientific">Olpidium bornovanus</name>
    <dbReference type="NCBI Taxonomy" id="278681"/>
    <lineage>
        <taxon>Eukaryota</taxon>
        <taxon>Fungi</taxon>
        <taxon>Fungi incertae sedis</taxon>
        <taxon>Olpidiomycota</taxon>
        <taxon>Olpidiomycotina</taxon>
        <taxon>Olpidiomycetes</taxon>
        <taxon>Olpidiales</taxon>
        <taxon>Olpidiaceae</taxon>
        <taxon>Olpidium</taxon>
    </lineage>
</organism>
<evidence type="ECO:0000259" key="3">
    <source>
        <dbReference type="Pfam" id="PF01926"/>
    </source>
</evidence>
<evidence type="ECO:0000313" key="4">
    <source>
        <dbReference type="EMBL" id="KAG5460935.1"/>
    </source>
</evidence>
<dbReference type="GO" id="GO:0032543">
    <property type="term" value="P:mitochondrial translation"/>
    <property type="evidence" value="ECO:0007669"/>
    <property type="project" value="TreeGrafter"/>
</dbReference>
<protein>
    <submittedName>
        <fullName evidence="4">P-loop containing nucleoside triphosphate hydrolase protein</fullName>
    </submittedName>
</protein>
<dbReference type="SUPFAM" id="SSF52540">
    <property type="entry name" value="P-loop containing nucleoside triphosphate hydrolases"/>
    <property type="match status" value="2"/>
</dbReference>